<gene>
    <name evidence="2" type="ORF">DICVIV_10567</name>
</gene>
<keyword evidence="3" id="KW-1185">Reference proteome</keyword>
<reference evidence="2 3" key="1">
    <citation type="submission" date="2013-11" db="EMBL/GenBank/DDBJ databases">
        <title>Draft genome of the bovine lungworm Dictyocaulus viviparus.</title>
        <authorList>
            <person name="Mitreva M."/>
        </authorList>
    </citation>
    <scope>NUCLEOTIDE SEQUENCE [LARGE SCALE GENOMIC DNA]</scope>
    <source>
        <strain evidence="2 3">HannoverDv2000</strain>
    </source>
</reference>
<accession>A0A0D8XI16</accession>
<evidence type="ECO:0000259" key="1">
    <source>
        <dbReference type="Pfam" id="PF00753"/>
    </source>
</evidence>
<organism evidence="2 3">
    <name type="scientific">Dictyocaulus viviparus</name>
    <name type="common">Bovine lungworm</name>
    <dbReference type="NCBI Taxonomy" id="29172"/>
    <lineage>
        <taxon>Eukaryota</taxon>
        <taxon>Metazoa</taxon>
        <taxon>Ecdysozoa</taxon>
        <taxon>Nematoda</taxon>
        <taxon>Chromadorea</taxon>
        <taxon>Rhabditida</taxon>
        <taxon>Rhabditina</taxon>
        <taxon>Rhabditomorpha</taxon>
        <taxon>Strongyloidea</taxon>
        <taxon>Metastrongylidae</taxon>
        <taxon>Dictyocaulus</taxon>
    </lineage>
</organism>
<dbReference type="AlphaFoldDB" id="A0A0D8XI16"/>
<evidence type="ECO:0000313" key="2">
    <source>
        <dbReference type="EMBL" id="KJH43409.1"/>
    </source>
</evidence>
<dbReference type="InterPro" id="IPR001279">
    <property type="entry name" value="Metallo-B-lactamas"/>
</dbReference>
<dbReference type="Gene3D" id="3.60.15.10">
    <property type="entry name" value="Ribonuclease Z/Hydroxyacylglutathione hydrolase-like"/>
    <property type="match status" value="1"/>
</dbReference>
<proteinExistence type="predicted"/>
<dbReference type="STRING" id="29172.A0A0D8XI16"/>
<protein>
    <recommendedName>
        <fullName evidence="1">Metallo-beta-lactamase domain-containing protein</fullName>
    </recommendedName>
</protein>
<reference evidence="3" key="2">
    <citation type="journal article" date="2016" name="Sci. Rep.">
        <title>Dictyocaulus viviparus genome, variome and transcriptome elucidate lungworm biology and support future intervention.</title>
        <authorList>
            <person name="McNulty S.N."/>
            <person name="Strube C."/>
            <person name="Rosa B.A."/>
            <person name="Martin J.C."/>
            <person name="Tyagi R."/>
            <person name="Choi Y.J."/>
            <person name="Wang Q."/>
            <person name="Hallsworth Pepin K."/>
            <person name="Zhang X."/>
            <person name="Ozersky P."/>
            <person name="Wilson R.K."/>
            <person name="Sternberg P.W."/>
            <person name="Gasser R.B."/>
            <person name="Mitreva M."/>
        </authorList>
    </citation>
    <scope>NUCLEOTIDE SEQUENCE [LARGE SCALE GENOMIC DNA]</scope>
    <source>
        <strain evidence="3">HannoverDv2000</strain>
    </source>
</reference>
<name>A0A0D8XI16_DICVI</name>
<dbReference type="InterPro" id="IPR036866">
    <property type="entry name" value="RibonucZ/Hydroxyglut_hydro"/>
</dbReference>
<sequence>MVEDLCASGNDMYYTKLMNNTNWQWEVNTYKVTRWLSDGEMIFLGDREKSHNVVEVIWTPGHTPDSLILWFAHENRLFIGDQFYRFEDIMLTYNHTDIKDYEASLKKILNFIMKQPQPKQIRYSASRSDSDFLCLPILKQYHRFFLNILAGTQIGSPLQVNEGDGWRYENRDKSMRVIISSDIVERLNRAREKALQYH</sequence>
<dbReference type="OrthoDB" id="17458at2759"/>
<dbReference type="Pfam" id="PF00753">
    <property type="entry name" value="Lactamase_B"/>
    <property type="match status" value="1"/>
</dbReference>
<feature type="domain" description="Metallo-beta-lactamase" evidence="1">
    <location>
        <begin position="23"/>
        <end position="109"/>
    </location>
</feature>
<dbReference type="EMBL" id="KN716561">
    <property type="protein sequence ID" value="KJH43409.1"/>
    <property type="molecule type" value="Genomic_DNA"/>
</dbReference>
<evidence type="ECO:0000313" key="3">
    <source>
        <dbReference type="Proteomes" id="UP000053766"/>
    </source>
</evidence>
<dbReference type="SUPFAM" id="SSF56281">
    <property type="entry name" value="Metallo-hydrolase/oxidoreductase"/>
    <property type="match status" value="1"/>
</dbReference>
<dbReference type="Proteomes" id="UP000053766">
    <property type="component" value="Unassembled WGS sequence"/>
</dbReference>